<dbReference type="InterPro" id="IPR036390">
    <property type="entry name" value="WH_DNA-bd_sf"/>
</dbReference>
<dbReference type="EMBL" id="CP021121">
    <property type="protein sequence ID" value="ARQ69470.1"/>
    <property type="molecule type" value="Genomic_DNA"/>
</dbReference>
<accession>A0A1W7CYS1</accession>
<reference evidence="5 6" key="1">
    <citation type="submission" date="2017-05" db="EMBL/GenBank/DDBJ databases">
        <title>Complete genome sequence of Streptomyces sp. SCSIO 03032 revealed the diverse biosynthetic pathways for its bioactive secondary metabolites.</title>
        <authorList>
            <person name="Ma L."/>
            <person name="Zhu Y."/>
            <person name="Zhang W."/>
            <person name="Zhang G."/>
            <person name="Tian X."/>
            <person name="Zhang S."/>
            <person name="Zhang C."/>
        </authorList>
    </citation>
    <scope>NUCLEOTIDE SEQUENCE [LARGE SCALE GENOMIC DNA]</scope>
    <source>
        <strain evidence="5 6">SCSIO 03032</strain>
    </source>
</reference>
<dbReference type="InterPro" id="IPR001845">
    <property type="entry name" value="HTH_ArsR_DNA-bd_dom"/>
</dbReference>
<sequence>MVTDPPDPPTGGTAAPEDLYVVTDLGTLKAFSHPLRLRLHRALAVAGTATASQLARQAGEAVSLVSYHLRKLADHGLIQEVSGRSGDSRERWWAPVRGRVTAPDEEFGGAQERAAAHGAVTRLINRQRADMLERYADEQAAWGEEWRGAAFSAEFVPLLTPEETAGLGAELRAVVAKWQARARAAREAGGTEGMKDREAVSVHLNGFPFRP</sequence>
<protein>
    <submittedName>
        <fullName evidence="5">Transcriptional regulator</fullName>
    </submittedName>
</protein>
<feature type="domain" description="HTH arsR-type" evidence="4">
    <location>
        <begin position="26"/>
        <end position="109"/>
    </location>
</feature>
<evidence type="ECO:0000259" key="4">
    <source>
        <dbReference type="SMART" id="SM00418"/>
    </source>
</evidence>
<dbReference type="Proteomes" id="UP000194218">
    <property type="component" value="Chromosome"/>
</dbReference>
<name>A0A1W7CYS1_9ACTN</name>
<dbReference type="CDD" id="cd00090">
    <property type="entry name" value="HTH_ARSR"/>
    <property type="match status" value="1"/>
</dbReference>
<dbReference type="InterPro" id="IPR036388">
    <property type="entry name" value="WH-like_DNA-bd_sf"/>
</dbReference>
<evidence type="ECO:0000256" key="3">
    <source>
        <dbReference type="ARBA" id="ARBA00023163"/>
    </source>
</evidence>
<keyword evidence="6" id="KW-1185">Reference proteome</keyword>
<keyword evidence="3" id="KW-0804">Transcription</keyword>
<dbReference type="RefSeq" id="WP_086159275.1">
    <property type="nucleotide sequence ID" value="NZ_CP021121.1"/>
</dbReference>
<keyword evidence="1" id="KW-0805">Transcription regulation</keyword>
<evidence type="ECO:0000256" key="1">
    <source>
        <dbReference type="ARBA" id="ARBA00023015"/>
    </source>
</evidence>
<dbReference type="OrthoDB" id="7945987at2"/>
<dbReference type="GO" id="GO:0003700">
    <property type="term" value="F:DNA-binding transcription factor activity"/>
    <property type="evidence" value="ECO:0007669"/>
    <property type="project" value="InterPro"/>
</dbReference>
<dbReference type="PANTHER" id="PTHR33154:SF15">
    <property type="entry name" value="REGULATORY PROTEIN ARSR"/>
    <property type="match status" value="1"/>
</dbReference>
<proteinExistence type="predicted"/>
<evidence type="ECO:0000313" key="5">
    <source>
        <dbReference type="EMBL" id="ARQ69470.1"/>
    </source>
</evidence>
<keyword evidence="2" id="KW-0238">DNA-binding</keyword>
<dbReference type="KEGG" id="smao:CAG99_11865"/>
<dbReference type="GO" id="GO:0003677">
    <property type="term" value="F:DNA binding"/>
    <property type="evidence" value="ECO:0007669"/>
    <property type="project" value="UniProtKB-KW"/>
</dbReference>
<dbReference type="SMART" id="SM00418">
    <property type="entry name" value="HTH_ARSR"/>
    <property type="match status" value="1"/>
</dbReference>
<dbReference type="Gene3D" id="1.10.10.10">
    <property type="entry name" value="Winged helix-like DNA-binding domain superfamily/Winged helix DNA-binding domain"/>
    <property type="match status" value="1"/>
</dbReference>
<dbReference type="InterPro" id="IPR011991">
    <property type="entry name" value="ArsR-like_HTH"/>
</dbReference>
<organism evidence="5 6">
    <name type="scientific">Streptomyces marincola</name>
    <dbReference type="NCBI Taxonomy" id="2878388"/>
    <lineage>
        <taxon>Bacteria</taxon>
        <taxon>Bacillati</taxon>
        <taxon>Actinomycetota</taxon>
        <taxon>Actinomycetes</taxon>
        <taxon>Kitasatosporales</taxon>
        <taxon>Streptomycetaceae</taxon>
        <taxon>Streptomyces</taxon>
    </lineage>
</organism>
<gene>
    <name evidence="5" type="ORF">CAG99_11865</name>
</gene>
<evidence type="ECO:0000313" key="6">
    <source>
        <dbReference type="Proteomes" id="UP000194218"/>
    </source>
</evidence>
<dbReference type="SUPFAM" id="SSF46785">
    <property type="entry name" value="Winged helix' DNA-binding domain"/>
    <property type="match status" value="1"/>
</dbReference>
<dbReference type="Pfam" id="PF12840">
    <property type="entry name" value="HTH_20"/>
    <property type="match status" value="1"/>
</dbReference>
<dbReference type="AlphaFoldDB" id="A0A1W7CYS1"/>
<dbReference type="PANTHER" id="PTHR33154">
    <property type="entry name" value="TRANSCRIPTIONAL REGULATOR, ARSR FAMILY"/>
    <property type="match status" value="1"/>
</dbReference>
<evidence type="ECO:0000256" key="2">
    <source>
        <dbReference type="ARBA" id="ARBA00023125"/>
    </source>
</evidence>
<dbReference type="InterPro" id="IPR051081">
    <property type="entry name" value="HTH_MetalResp_TranReg"/>
</dbReference>